<sequence length="63" mass="6803">MGINFVLFLDNDIVNKHILDYILVNLAFAQSSTVTTAIRIKKGKSADEAKAATLQKKDPGAPS</sequence>
<dbReference type="EMBL" id="AC157891">
    <property type="protein sequence ID" value="ABN08655.1"/>
    <property type="molecule type" value="Genomic_DNA"/>
</dbReference>
<gene>
    <name evidence="1" type="ORF">MtrDRAFT_AC157891g28v2</name>
</gene>
<reference evidence="1" key="1">
    <citation type="submission" date="2005-03" db="EMBL/GenBank/DDBJ databases">
        <authorList>
            <person name="Town C.D."/>
        </authorList>
    </citation>
    <scope>NUCLEOTIDE SEQUENCE</scope>
</reference>
<accession>A2Q4V5</accession>
<name>A2Q4V5_MEDTR</name>
<dbReference type="AlphaFoldDB" id="A2Q4V5"/>
<protein>
    <submittedName>
        <fullName evidence="1">Uncharacterized protein</fullName>
    </submittedName>
</protein>
<proteinExistence type="predicted"/>
<reference evidence="1" key="2">
    <citation type="submission" date="2007-03" db="EMBL/GenBank/DDBJ databases">
        <authorList>
            <consortium name="The International Medicago Genome Annotation Group"/>
        </authorList>
    </citation>
    <scope>NUCLEOTIDE SEQUENCE</scope>
</reference>
<organism evidence="1">
    <name type="scientific">Medicago truncatula</name>
    <name type="common">Barrel medic</name>
    <name type="synonym">Medicago tribuloides</name>
    <dbReference type="NCBI Taxonomy" id="3880"/>
    <lineage>
        <taxon>Eukaryota</taxon>
        <taxon>Viridiplantae</taxon>
        <taxon>Streptophyta</taxon>
        <taxon>Embryophyta</taxon>
        <taxon>Tracheophyta</taxon>
        <taxon>Spermatophyta</taxon>
        <taxon>Magnoliopsida</taxon>
        <taxon>eudicotyledons</taxon>
        <taxon>Gunneridae</taxon>
        <taxon>Pentapetalae</taxon>
        <taxon>rosids</taxon>
        <taxon>fabids</taxon>
        <taxon>Fabales</taxon>
        <taxon>Fabaceae</taxon>
        <taxon>Papilionoideae</taxon>
        <taxon>50 kb inversion clade</taxon>
        <taxon>NPAAA clade</taxon>
        <taxon>Hologalegina</taxon>
        <taxon>IRL clade</taxon>
        <taxon>Trifolieae</taxon>
        <taxon>Medicago</taxon>
    </lineage>
</organism>
<evidence type="ECO:0000313" key="1">
    <source>
        <dbReference type="EMBL" id="ABN08655.1"/>
    </source>
</evidence>